<dbReference type="EMBL" id="JBHMBS010000004">
    <property type="protein sequence ID" value="MFB9676124.1"/>
    <property type="molecule type" value="Genomic_DNA"/>
</dbReference>
<evidence type="ECO:0000313" key="2">
    <source>
        <dbReference type="EMBL" id="MFB9676124.1"/>
    </source>
</evidence>
<reference evidence="2 3" key="1">
    <citation type="submission" date="2024-09" db="EMBL/GenBank/DDBJ databases">
        <authorList>
            <person name="Sun Q."/>
            <person name="Mori K."/>
        </authorList>
    </citation>
    <scope>NUCLEOTIDE SEQUENCE [LARGE SCALE GENOMIC DNA]</scope>
    <source>
        <strain evidence="2 3">JCM 3028</strain>
    </source>
</reference>
<dbReference type="PANTHER" id="PTHR18964:SF173">
    <property type="entry name" value="GLUCOKINASE"/>
    <property type="match status" value="1"/>
</dbReference>
<proteinExistence type="inferred from homology"/>
<gene>
    <name evidence="2" type="ORF">ACFFRH_11545</name>
</gene>
<dbReference type="SUPFAM" id="SSF53067">
    <property type="entry name" value="Actin-like ATPase domain"/>
    <property type="match status" value="1"/>
</dbReference>
<dbReference type="InterPro" id="IPR043129">
    <property type="entry name" value="ATPase_NBD"/>
</dbReference>
<evidence type="ECO:0000256" key="1">
    <source>
        <dbReference type="ARBA" id="ARBA00006479"/>
    </source>
</evidence>
<sequence length="414" mass="42972">MERGSGDTGHVVRVLRGAGPLTRQDLMAHTGLTRAQVDQRLEQLRQLDLVEDGSGSVVTGGRRARAIALRRRAGYVLSVALGASGVTVAAVDLSGAIIDDQSQPVDIAAGPHEVLGVCVELCQRVRDEVGGRPWAVGVTVPGPVDIDRGIVVSPPIMPGWDQFPIRDWLGDKLGLAAWLGNDANAIALGEYRYGAGKGHRNMVYVKLGSGIGSGIIMGGVLQHGDGGCAGDVGHLPVPGQTLPCRCGNIGCLEAVAGGFALARVAEEIADSGRSSVLAAMRENGPLNAAALARAAEHGDHEALEVLQLAGAQIGEVLAFVVSLLNPSQLVIGGGLSYSGDVLLSSVRKSLYARALPLASRDLLVRRAALGEAGGVQGTAELLYERLFSPLVLEQWSKTGSLSGKPDLSLEPPFL</sequence>
<dbReference type="Gene3D" id="1.10.10.10">
    <property type="entry name" value="Winged helix-like DNA-binding domain superfamily/Winged helix DNA-binding domain"/>
    <property type="match status" value="1"/>
</dbReference>
<dbReference type="SUPFAM" id="SSF46785">
    <property type="entry name" value="Winged helix' DNA-binding domain"/>
    <property type="match status" value="1"/>
</dbReference>
<dbReference type="PANTHER" id="PTHR18964">
    <property type="entry name" value="ROK (REPRESSOR, ORF, KINASE) FAMILY"/>
    <property type="match status" value="1"/>
</dbReference>
<evidence type="ECO:0000313" key="3">
    <source>
        <dbReference type="Proteomes" id="UP001589610"/>
    </source>
</evidence>
<dbReference type="InterPro" id="IPR036390">
    <property type="entry name" value="WH_DNA-bd_sf"/>
</dbReference>
<organism evidence="2 3">
    <name type="scientific">Streptosporangium vulgare</name>
    <dbReference type="NCBI Taxonomy" id="46190"/>
    <lineage>
        <taxon>Bacteria</taxon>
        <taxon>Bacillati</taxon>
        <taxon>Actinomycetota</taxon>
        <taxon>Actinomycetes</taxon>
        <taxon>Streptosporangiales</taxon>
        <taxon>Streptosporangiaceae</taxon>
        <taxon>Streptosporangium</taxon>
    </lineage>
</organism>
<dbReference type="RefSeq" id="WP_344746987.1">
    <property type="nucleotide sequence ID" value="NZ_JBHMBS010000004.1"/>
</dbReference>
<keyword evidence="3" id="KW-1185">Reference proteome</keyword>
<comment type="similarity">
    <text evidence="1">Belongs to the ROK (NagC/XylR) family.</text>
</comment>
<protein>
    <submittedName>
        <fullName evidence="2">ROK family protein</fullName>
    </submittedName>
</protein>
<dbReference type="Proteomes" id="UP001589610">
    <property type="component" value="Unassembled WGS sequence"/>
</dbReference>
<dbReference type="InterPro" id="IPR000600">
    <property type="entry name" value="ROK"/>
</dbReference>
<dbReference type="InterPro" id="IPR049874">
    <property type="entry name" value="ROK_cs"/>
</dbReference>
<dbReference type="InterPro" id="IPR036388">
    <property type="entry name" value="WH-like_DNA-bd_sf"/>
</dbReference>
<dbReference type="Pfam" id="PF00480">
    <property type="entry name" value="ROK"/>
    <property type="match status" value="1"/>
</dbReference>
<comment type="caution">
    <text evidence="2">The sequence shown here is derived from an EMBL/GenBank/DDBJ whole genome shotgun (WGS) entry which is preliminary data.</text>
</comment>
<name>A0ABV5TAL7_9ACTN</name>
<accession>A0ABV5TAL7</accession>
<dbReference type="Gene3D" id="3.30.420.40">
    <property type="match status" value="2"/>
</dbReference>
<dbReference type="PROSITE" id="PS01125">
    <property type="entry name" value="ROK"/>
    <property type="match status" value="1"/>
</dbReference>